<dbReference type="EMBL" id="APHR01000017">
    <property type="protein sequence ID" value="EMR13675.1"/>
    <property type="molecule type" value="Genomic_DNA"/>
</dbReference>
<dbReference type="Proteomes" id="UP000012019">
    <property type="component" value="Unassembled WGS sequence"/>
</dbReference>
<dbReference type="InterPro" id="IPR027023">
    <property type="entry name" value="Put_LipoPS_kinase_InaA"/>
</dbReference>
<gene>
    <name evidence="1" type="ORF">MPL1_04035</name>
</gene>
<keyword evidence="2" id="KW-1185">Reference proteome</keyword>
<accession>M7PIF1</accession>
<sequence>MTEFPDRKSKQLLSKHKLDDFDSLWTLKSEWFEAPNERRGGWSGVVKYALEDEQNKQVVFIKRQENHITRTWRHPFRGIPTFQKEYRNIQRLINKQIPTLEPLYFGLNKMRSILVTRSLEKYQSLETIDPNTLTGKERRRLLKKLARVISTLHTHHYQHNCLYPKHIFVRFSKKGRWKIRLIDLEKMKWTPLKRQAMVRDLQTLHRHSGPNWNLRDRIYFMQKYFNEPRLSAKSRRIWQIVDRKTNKKNT</sequence>
<dbReference type="SUPFAM" id="SSF56112">
    <property type="entry name" value="Protein kinase-like (PK-like)"/>
    <property type="match status" value="1"/>
</dbReference>
<evidence type="ECO:0000313" key="2">
    <source>
        <dbReference type="Proteomes" id="UP000012019"/>
    </source>
</evidence>
<name>M7PIF1_9GAMM</name>
<evidence type="ECO:0000313" key="1">
    <source>
        <dbReference type="EMBL" id="EMR13675.1"/>
    </source>
</evidence>
<protein>
    <submittedName>
        <fullName evidence="1">InaA protein</fullName>
    </submittedName>
</protein>
<dbReference type="RefSeq" id="WP_009725831.1">
    <property type="nucleotide sequence ID" value="NZ_APHR01000017.1"/>
</dbReference>
<dbReference type="AlphaFoldDB" id="M7PIF1"/>
<dbReference type="OrthoDB" id="5405319at2"/>
<organism evidence="1 2">
    <name type="scientific">Methylophaga lonarensis MPL</name>
    <dbReference type="NCBI Taxonomy" id="1286106"/>
    <lineage>
        <taxon>Bacteria</taxon>
        <taxon>Pseudomonadati</taxon>
        <taxon>Pseudomonadota</taxon>
        <taxon>Gammaproteobacteria</taxon>
        <taxon>Thiotrichales</taxon>
        <taxon>Piscirickettsiaceae</taxon>
        <taxon>Methylophaga</taxon>
    </lineage>
</organism>
<comment type="caution">
    <text evidence="1">The sequence shown here is derived from an EMBL/GenBank/DDBJ whole genome shotgun (WGS) entry which is preliminary data.</text>
</comment>
<reference evidence="1 2" key="1">
    <citation type="journal article" date="2013" name="Genome Announc.">
        <title>Draft Genome Sequence of Methylophaga lonarensis MPLT, a Haloalkaliphilic (Non-Methane-Utilizing) Methylotroph.</title>
        <authorList>
            <person name="Shetty S.A."/>
            <person name="Marathe N.P."/>
            <person name="Munot H."/>
            <person name="Antony C.P."/>
            <person name="Dhotre D.P."/>
            <person name="Murrell J.C."/>
            <person name="Shouche Y.S."/>
        </authorList>
    </citation>
    <scope>NUCLEOTIDE SEQUENCE [LARGE SCALE GENOMIC DNA]</scope>
    <source>
        <strain evidence="1 2">MPL</strain>
    </source>
</reference>
<dbReference type="Gene3D" id="1.10.510.10">
    <property type="entry name" value="Transferase(Phosphotransferase) domain 1"/>
    <property type="match status" value="1"/>
</dbReference>
<dbReference type="InterPro" id="IPR011009">
    <property type="entry name" value="Kinase-like_dom_sf"/>
</dbReference>
<dbReference type="PATRIC" id="fig|1286106.3.peg.810"/>
<dbReference type="Pfam" id="PF06293">
    <property type="entry name" value="Kdo"/>
    <property type="match status" value="1"/>
</dbReference>
<dbReference type="eggNOG" id="COG0515">
    <property type="taxonomic scope" value="Bacteria"/>
</dbReference>
<dbReference type="STRING" id="1286106.MPL1_04035"/>
<dbReference type="PIRSF" id="PIRSF026326">
    <property type="entry name" value="InaA"/>
    <property type="match status" value="1"/>
</dbReference>
<proteinExistence type="predicted"/>